<dbReference type="Proteomes" id="UP000558192">
    <property type="component" value="Unassembled WGS sequence"/>
</dbReference>
<keyword evidence="1" id="KW-1133">Transmembrane helix</keyword>
<feature type="transmembrane region" description="Helical" evidence="1">
    <location>
        <begin position="199"/>
        <end position="221"/>
    </location>
</feature>
<dbReference type="InterPro" id="IPR005625">
    <property type="entry name" value="PepSY-ass_TM"/>
</dbReference>
<gene>
    <name evidence="2" type="ORF">GGQ97_001182</name>
</gene>
<feature type="transmembrane region" description="Helical" evidence="1">
    <location>
        <begin position="12"/>
        <end position="34"/>
    </location>
</feature>
<dbReference type="Pfam" id="PF03929">
    <property type="entry name" value="PepSY_TM"/>
    <property type="match status" value="1"/>
</dbReference>
<evidence type="ECO:0000313" key="2">
    <source>
        <dbReference type="EMBL" id="NJC05389.1"/>
    </source>
</evidence>
<sequence length="226" mass="24800">MKVRATLRRWHIWLGWLVGVPFLFWALSGLIMVWKPIEEVRGTDLLAPAAPVVLGAPAILPSVVAGLPLAKVTLEQRAAGPRWVIEVRGGPTRLADPVTGRLLPPLSAADASAEVLARYRGTGTIASVSRTSADDPPLELRRPVASWKVDMSDGSHLFVAADSGAIVATRTRWWRVYDWMWGLHIMDLKGREDTHHPTLVAFAAISLLTVLLALVLLPLSIKRRRP</sequence>
<accession>A0A7X5Y572</accession>
<protein>
    <recommendedName>
        <fullName evidence="4">PepSY domain-containing protein</fullName>
    </recommendedName>
</protein>
<dbReference type="PANTHER" id="PTHR34219">
    <property type="entry name" value="IRON-REGULATED INNER MEMBRANE PROTEIN-RELATED"/>
    <property type="match status" value="1"/>
</dbReference>
<feature type="transmembrane region" description="Helical" evidence="1">
    <location>
        <begin position="46"/>
        <end position="67"/>
    </location>
</feature>
<evidence type="ECO:0000256" key="1">
    <source>
        <dbReference type="SAM" id="Phobius"/>
    </source>
</evidence>
<dbReference type="AlphaFoldDB" id="A0A7X5Y572"/>
<keyword evidence="1" id="KW-0812">Transmembrane</keyword>
<comment type="caution">
    <text evidence="2">The sequence shown here is derived from an EMBL/GenBank/DDBJ whole genome shotgun (WGS) entry which is preliminary data.</text>
</comment>
<proteinExistence type="predicted"/>
<evidence type="ECO:0000313" key="3">
    <source>
        <dbReference type="Proteomes" id="UP000558192"/>
    </source>
</evidence>
<name>A0A7X5Y572_9SPHN</name>
<dbReference type="EMBL" id="JAATJC010000001">
    <property type="protein sequence ID" value="NJC05389.1"/>
    <property type="molecule type" value="Genomic_DNA"/>
</dbReference>
<keyword evidence="3" id="KW-1185">Reference proteome</keyword>
<evidence type="ECO:0008006" key="4">
    <source>
        <dbReference type="Google" id="ProtNLM"/>
    </source>
</evidence>
<reference evidence="2 3" key="1">
    <citation type="submission" date="2020-03" db="EMBL/GenBank/DDBJ databases">
        <title>Genomic Encyclopedia of Type Strains, Phase IV (KMG-IV): sequencing the most valuable type-strain genomes for metagenomic binning, comparative biology and taxonomic classification.</title>
        <authorList>
            <person name="Goeker M."/>
        </authorList>
    </citation>
    <scope>NUCLEOTIDE SEQUENCE [LARGE SCALE GENOMIC DNA]</scope>
    <source>
        <strain evidence="2 3">DSM 16846</strain>
    </source>
</reference>
<keyword evidence="1" id="KW-0472">Membrane</keyword>
<organism evidence="2 3">
    <name type="scientific">Sphingomonas kaistensis</name>
    <dbReference type="NCBI Taxonomy" id="298708"/>
    <lineage>
        <taxon>Bacteria</taxon>
        <taxon>Pseudomonadati</taxon>
        <taxon>Pseudomonadota</taxon>
        <taxon>Alphaproteobacteria</taxon>
        <taxon>Sphingomonadales</taxon>
        <taxon>Sphingomonadaceae</taxon>
        <taxon>Sphingomonas</taxon>
    </lineage>
</organism>